<feature type="transmembrane region" description="Helical" evidence="1">
    <location>
        <begin position="158"/>
        <end position="177"/>
    </location>
</feature>
<reference evidence="2" key="2">
    <citation type="submission" date="2023-05" db="EMBL/GenBank/DDBJ databases">
        <authorList>
            <person name="Schelkunov M.I."/>
        </authorList>
    </citation>
    <scope>NUCLEOTIDE SEQUENCE</scope>
    <source>
        <strain evidence="2">Hsosn_3</strain>
        <tissue evidence="2">Leaf</tissue>
    </source>
</reference>
<protein>
    <submittedName>
        <fullName evidence="2">Uncharacterized protein</fullName>
    </submittedName>
</protein>
<name>A0AAD8HIX6_9APIA</name>
<dbReference type="Proteomes" id="UP001237642">
    <property type="component" value="Unassembled WGS sequence"/>
</dbReference>
<dbReference type="EMBL" id="JAUIZM010000008">
    <property type="protein sequence ID" value="KAK1368165.1"/>
    <property type="molecule type" value="Genomic_DNA"/>
</dbReference>
<keyword evidence="1" id="KW-1133">Transmembrane helix</keyword>
<evidence type="ECO:0000313" key="3">
    <source>
        <dbReference type="Proteomes" id="UP001237642"/>
    </source>
</evidence>
<reference evidence="2" key="1">
    <citation type="submission" date="2023-02" db="EMBL/GenBank/DDBJ databases">
        <title>Genome of toxic invasive species Heracleum sosnowskyi carries increased number of genes despite the absence of recent whole-genome duplications.</title>
        <authorList>
            <person name="Schelkunov M."/>
            <person name="Shtratnikova V."/>
            <person name="Makarenko M."/>
            <person name="Klepikova A."/>
            <person name="Omelchenko D."/>
            <person name="Novikova G."/>
            <person name="Obukhova E."/>
            <person name="Bogdanov V."/>
            <person name="Penin A."/>
            <person name="Logacheva M."/>
        </authorList>
    </citation>
    <scope>NUCLEOTIDE SEQUENCE</scope>
    <source>
        <strain evidence="2">Hsosn_3</strain>
        <tissue evidence="2">Leaf</tissue>
    </source>
</reference>
<accession>A0AAD8HIX6</accession>
<keyword evidence="3" id="KW-1185">Reference proteome</keyword>
<gene>
    <name evidence="2" type="ORF">POM88_034257</name>
</gene>
<dbReference type="AlphaFoldDB" id="A0AAD8HIX6"/>
<comment type="caution">
    <text evidence="2">The sequence shown here is derived from an EMBL/GenBank/DDBJ whole genome shotgun (WGS) entry which is preliminary data.</text>
</comment>
<evidence type="ECO:0000256" key="1">
    <source>
        <dbReference type="SAM" id="Phobius"/>
    </source>
</evidence>
<sequence>MSLISGAENPWYKAIAVKQPVLLNFAALRPLAFFKSCKVVLLEVDNAKFMWYDPKRKTAKNVRIHGIPNSFYSYLYTESLLQLSEDKPLQKPSQDMRLMKQKEKSFINDMVGALILCAKPVVVRIAKPLLDKHSMRWRRERSRVRDLLEQKGVDLRDILMFLALFIAPFSHVCFGLVKPVHC</sequence>
<keyword evidence="1" id="KW-0812">Transmembrane</keyword>
<organism evidence="2 3">
    <name type="scientific">Heracleum sosnowskyi</name>
    <dbReference type="NCBI Taxonomy" id="360622"/>
    <lineage>
        <taxon>Eukaryota</taxon>
        <taxon>Viridiplantae</taxon>
        <taxon>Streptophyta</taxon>
        <taxon>Embryophyta</taxon>
        <taxon>Tracheophyta</taxon>
        <taxon>Spermatophyta</taxon>
        <taxon>Magnoliopsida</taxon>
        <taxon>eudicotyledons</taxon>
        <taxon>Gunneridae</taxon>
        <taxon>Pentapetalae</taxon>
        <taxon>asterids</taxon>
        <taxon>campanulids</taxon>
        <taxon>Apiales</taxon>
        <taxon>Apiaceae</taxon>
        <taxon>Apioideae</taxon>
        <taxon>apioid superclade</taxon>
        <taxon>Tordylieae</taxon>
        <taxon>Tordyliinae</taxon>
        <taxon>Heracleum</taxon>
    </lineage>
</organism>
<keyword evidence="1" id="KW-0472">Membrane</keyword>
<evidence type="ECO:0000313" key="2">
    <source>
        <dbReference type="EMBL" id="KAK1368165.1"/>
    </source>
</evidence>
<proteinExistence type="predicted"/>